<gene>
    <name evidence="3" type="primary">higA</name>
    <name evidence="3" type="ORF">CR165_10655</name>
</gene>
<dbReference type="NCBIfam" id="TIGR02607">
    <property type="entry name" value="antidote_HigA"/>
    <property type="match status" value="1"/>
</dbReference>
<sequence>MPRRRTIGPGFDGEGHPGRLLRRQILPALKLTISQAAQDLGITRQSLHRILAGRAAITPEMALRFERLCGVSSRFWLERQHAYELLRAEAAMENALSQIPQHPLPENIMAELDVK</sequence>
<dbReference type="Gene3D" id="1.10.260.40">
    <property type="entry name" value="lambda repressor-like DNA-binding domains"/>
    <property type="match status" value="1"/>
</dbReference>
<dbReference type="PANTHER" id="PTHR36924">
    <property type="entry name" value="ANTITOXIN HIGA-1"/>
    <property type="match status" value="1"/>
</dbReference>
<dbReference type="GO" id="GO:0003677">
    <property type="term" value="F:DNA binding"/>
    <property type="evidence" value="ECO:0007669"/>
    <property type="project" value="UniProtKB-KW"/>
</dbReference>
<dbReference type="RefSeq" id="WP_109516958.1">
    <property type="nucleotide sequence ID" value="NZ_JBHSCH010000018.1"/>
</dbReference>
<evidence type="ECO:0000256" key="1">
    <source>
        <dbReference type="ARBA" id="ARBA00023125"/>
    </source>
</evidence>
<dbReference type="PROSITE" id="PS50943">
    <property type="entry name" value="HTH_CROC1"/>
    <property type="match status" value="1"/>
</dbReference>
<dbReference type="Pfam" id="PF01381">
    <property type="entry name" value="HTH_3"/>
    <property type="match status" value="1"/>
</dbReference>
<dbReference type="CDD" id="cd00093">
    <property type="entry name" value="HTH_XRE"/>
    <property type="match status" value="1"/>
</dbReference>
<dbReference type="OrthoDB" id="3174593at2"/>
<name>A0A2U1V547_9PROT</name>
<evidence type="ECO:0000259" key="2">
    <source>
        <dbReference type="PROSITE" id="PS50943"/>
    </source>
</evidence>
<dbReference type="SUPFAM" id="SSF47413">
    <property type="entry name" value="lambda repressor-like DNA-binding domains"/>
    <property type="match status" value="1"/>
</dbReference>
<keyword evidence="1" id="KW-0238">DNA-binding</keyword>
<dbReference type="SMART" id="SM00530">
    <property type="entry name" value="HTH_XRE"/>
    <property type="match status" value="1"/>
</dbReference>
<feature type="domain" description="HTH cro/C1-type" evidence="2">
    <location>
        <begin position="28"/>
        <end position="76"/>
    </location>
</feature>
<dbReference type="InterPro" id="IPR001387">
    <property type="entry name" value="Cro/C1-type_HTH"/>
</dbReference>
<accession>A0A2U1V547</accession>
<keyword evidence="4" id="KW-1185">Reference proteome</keyword>
<dbReference type="AlphaFoldDB" id="A0A2U1V547"/>
<dbReference type="InterPro" id="IPR013430">
    <property type="entry name" value="Toxin_antidote_HigA"/>
</dbReference>
<evidence type="ECO:0000313" key="3">
    <source>
        <dbReference type="EMBL" id="PWC29040.1"/>
    </source>
</evidence>
<dbReference type="PANTHER" id="PTHR36924:SF1">
    <property type="entry name" value="ANTITOXIN HIGA-1"/>
    <property type="match status" value="1"/>
</dbReference>
<dbReference type="EMBL" id="PDOA01000005">
    <property type="protein sequence ID" value="PWC29040.1"/>
    <property type="molecule type" value="Genomic_DNA"/>
</dbReference>
<protein>
    <submittedName>
        <fullName evidence="3">Addiction module antidote protein, HigA family</fullName>
    </submittedName>
</protein>
<comment type="caution">
    <text evidence="3">The sequence shown here is derived from an EMBL/GenBank/DDBJ whole genome shotgun (WGS) entry which is preliminary data.</text>
</comment>
<dbReference type="InterPro" id="IPR010982">
    <property type="entry name" value="Lambda_DNA-bd_dom_sf"/>
</dbReference>
<proteinExistence type="predicted"/>
<evidence type="ECO:0000313" key="4">
    <source>
        <dbReference type="Proteomes" id="UP000245048"/>
    </source>
</evidence>
<organism evidence="3 4">
    <name type="scientific">Teichococcus aestuarii</name>
    <dbReference type="NCBI Taxonomy" id="568898"/>
    <lineage>
        <taxon>Bacteria</taxon>
        <taxon>Pseudomonadati</taxon>
        <taxon>Pseudomonadota</taxon>
        <taxon>Alphaproteobacteria</taxon>
        <taxon>Acetobacterales</taxon>
        <taxon>Roseomonadaceae</taxon>
        <taxon>Roseomonas</taxon>
    </lineage>
</organism>
<dbReference type="Proteomes" id="UP000245048">
    <property type="component" value="Unassembled WGS sequence"/>
</dbReference>
<reference evidence="4" key="1">
    <citation type="submission" date="2017-10" db="EMBL/GenBank/DDBJ databases">
        <authorList>
            <person name="Toshchakov S.V."/>
            <person name="Goeva M.A."/>
        </authorList>
    </citation>
    <scope>NUCLEOTIDE SEQUENCE [LARGE SCALE GENOMIC DNA]</scope>
    <source>
        <strain evidence="4">JR1/69-1-13</strain>
    </source>
</reference>